<gene>
    <name evidence="3" type="ORF">B0A49_03738</name>
</gene>
<dbReference type="Pfam" id="PF10307">
    <property type="entry name" value="HAD_SAK_1"/>
    <property type="match status" value="1"/>
</dbReference>
<evidence type="ECO:0000313" key="4">
    <source>
        <dbReference type="Proteomes" id="UP000308768"/>
    </source>
</evidence>
<dbReference type="GO" id="GO:0032040">
    <property type="term" value="C:small-subunit processome"/>
    <property type="evidence" value="ECO:0007669"/>
    <property type="project" value="TreeGrafter"/>
</dbReference>
<dbReference type="PANTHER" id="PTHR10335">
    <property type="entry name" value="RRNA 2-O-METHYLTRANSFERASE FIBRILLARIN"/>
    <property type="match status" value="1"/>
</dbReference>
<dbReference type="GO" id="GO:1990259">
    <property type="term" value="F:histone H2AQ104 methyltransferase activity"/>
    <property type="evidence" value="ECO:0007669"/>
    <property type="project" value="TreeGrafter"/>
</dbReference>
<proteinExistence type="predicted"/>
<feature type="compositionally biased region" description="Basic and acidic residues" evidence="1">
    <location>
        <begin position="382"/>
        <end position="395"/>
    </location>
</feature>
<dbReference type="GO" id="GO:0008649">
    <property type="term" value="F:rRNA methyltransferase activity"/>
    <property type="evidence" value="ECO:0007669"/>
    <property type="project" value="TreeGrafter"/>
</dbReference>
<protein>
    <recommendedName>
        <fullName evidence="2">Swiss Army Knife RNA repair protein HAD domain-containing protein</fullName>
    </recommendedName>
</protein>
<dbReference type="OrthoDB" id="5596992at2759"/>
<dbReference type="GO" id="GO:0031428">
    <property type="term" value="C:box C/D methylation guide snoRNP complex"/>
    <property type="evidence" value="ECO:0007669"/>
    <property type="project" value="TreeGrafter"/>
</dbReference>
<feature type="compositionally biased region" description="Gly residues" evidence="1">
    <location>
        <begin position="432"/>
        <end position="450"/>
    </location>
</feature>
<keyword evidence="4" id="KW-1185">Reference proteome</keyword>
<dbReference type="PANTHER" id="PTHR10335:SF23">
    <property type="entry name" value="OB FOLD-CONTAINING PROTEIN, NUCLEIC ACID BINDING"/>
    <property type="match status" value="1"/>
</dbReference>
<dbReference type="GO" id="GO:0003723">
    <property type="term" value="F:RNA binding"/>
    <property type="evidence" value="ECO:0007669"/>
    <property type="project" value="TreeGrafter"/>
</dbReference>
<evidence type="ECO:0000259" key="2">
    <source>
        <dbReference type="Pfam" id="PF10307"/>
    </source>
</evidence>
<dbReference type="Proteomes" id="UP000308768">
    <property type="component" value="Unassembled WGS sequence"/>
</dbReference>
<feature type="compositionally biased region" description="Gly residues" evidence="1">
    <location>
        <begin position="458"/>
        <end position="469"/>
    </location>
</feature>
<sequence>MEKEEPRAWQGWWNETIVELVELTMQQNDALCVLLTGRAEGSFAELVKLMVKSKKLEFDMVCLKPIVGPANQKFPSTMAFKQAFLSDLVHTYKDADEIRIYEDRPKHTKGFRDFFTDLNRKLLSSAAPTPRQAITAEVVQVAEDAKSLDPITEVAEVQRMINKHNVAVRGGNGLAGVPPWQIKRTVFYTGYLISPEDTERLLTLVSLPPNTPDGEVRFLANNILITPRPAPKSILDKVGGIGNKVTWRVTGTAVFEGKLWAARVQPVSDLASYYSENPTPTIVLALRRNAKPIDANRIQNWQPVSEDKAFEFQTTVGEKVLLRVEAEQRNEDEWESAFPNRSNQRKHPREEDFPPLGPPSGIAARHTRPQVMAGQGVQPKSKAFDKTRNEDRYRPAYDSSRPQQNNNRGNYSNSGRGGRGGARDGTHRGGRGGRGGQRGGGRGRGRGGQGYRSLDDNGGAGYGGGGMQY</sequence>
<organism evidence="3 4">
    <name type="scientific">Cryomyces minteri</name>
    <dbReference type="NCBI Taxonomy" id="331657"/>
    <lineage>
        <taxon>Eukaryota</taxon>
        <taxon>Fungi</taxon>
        <taxon>Dikarya</taxon>
        <taxon>Ascomycota</taxon>
        <taxon>Pezizomycotina</taxon>
        <taxon>Dothideomycetes</taxon>
        <taxon>Dothideomycetes incertae sedis</taxon>
        <taxon>Cryomyces</taxon>
    </lineage>
</organism>
<evidence type="ECO:0000313" key="3">
    <source>
        <dbReference type="EMBL" id="TKA78967.1"/>
    </source>
</evidence>
<dbReference type="EMBL" id="NAJN01000119">
    <property type="protein sequence ID" value="TKA78967.1"/>
    <property type="molecule type" value="Genomic_DNA"/>
</dbReference>
<feature type="domain" description="Swiss Army Knife RNA repair protein HAD" evidence="2">
    <location>
        <begin position="4"/>
        <end position="165"/>
    </location>
</feature>
<dbReference type="AlphaFoldDB" id="A0A4U0XR23"/>
<dbReference type="GO" id="GO:0000494">
    <property type="term" value="P:box C/D sno(s)RNA 3'-end processing"/>
    <property type="evidence" value="ECO:0007669"/>
    <property type="project" value="TreeGrafter"/>
</dbReference>
<accession>A0A4U0XR23</accession>
<dbReference type="InterPro" id="IPR018812">
    <property type="entry name" value="SAK_HAD"/>
</dbReference>
<feature type="compositionally biased region" description="Polar residues" evidence="1">
    <location>
        <begin position="400"/>
        <end position="414"/>
    </location>
</feature>
<reference evidence="3 4" key="1">
    <citation type="submission" date="2017-03" db="EMBL/GenBank/DDBJ databases">
        <title>Genomes of endolithic fungi from Antarctica.</title>
        <authorList>
            <person name="Coleine C."/>
            <person name="Masonjones S."/>
            <person name="Stajich J.E."/>
        </authorList>
    </citation>
    <scope>NUCLEOTIDE SEQUENCE [LARGE SCALE GENOMIC DNA]</scope>
    <source>
        <strain evidence="3 4">CCFEE 5187</strain>
    </source>
</reference>
<feature type="region of interest" description="Disordered" evidence="1">
    <location>
        <begin position="328"/>
        <end position="469"/>
    </location>
</feature>
<comment type="caution">
    <text evidence="3">The sequence shown here is derived from an EMBL/GenBank/DDBJ whole genome shotgun (WGS) entry which is preliminary data.</text>
</comment>
<name>A0A4U0XR23_9PEZI</name>
<evidence type="ECO:0000256" key="1">
    <source>
        <dbReference type="SAM" id="MobiDB-lite"/>
    </source>
</evidence>